<dbReference type="Proteomes" id="UP000029080">
    <property type="component" value="Unassembled WGS sequence"/>
</dbReference>
<dbReference type="STRING" id="356829.BITS_0785"/>
<dbReference type="EMBL" id="JGZU01000002">
    <property type="protein sequence ID" value="KFJ08279.1"/>
    <property type="molecule type" value="Genomic_DNA"/>
</dbReference>
<name>A0A087EKH8_9BIFI</name>
<gene>
    <name evidence="1" type="ORF">BITS_0785</name>
</gene>
<keyword evidence="2" id="KW-1185">Reference proteome</keyword>
<dbReference type="RefSeq" id="WP_026641753.1">
    <property type="nucleotide sequence ID" value="NZ_JGZU01000002.1"/>
</dbReference>
<sequence>MIRKLTDEEQKSICRLERLANYFEQLGREKDAASTRRQAQDIRHRLERDEDETVLHHRENEAFRYLFDKETMQWRQPAKPIKYRGKLQKQWRIVVELYPFAEDEWAVKLLDQVNAISRVKREEMLHDGIGIELVGKSREIMPNGVRFSVFMLDSTIADSQEIIPYTGRVRVCDLWEFVHQSNHR</sequence>
<evidence type="ECO:0000313" key="1">
    <source>
        <dbReference type="EMBL" id="KFJ08279.1"/>
    </source>
</evidence>
<evidence type="ECO:0000313" key="2">
    <source>
        <dbReference type="Proteomes" id="UP000029080"/>
    </source>
</evidence>
<reference evidence="1 2" key="1">
    <citation type="submission" date="2014-03" db="EMBL/GenBank/DDBJ databases">
        <title>Genomics of Bifidobacteria.</title>
        <authorList>
            <person name="Ventura M."/>
            <person name="Milani C."/>
            <person name="Lugli G.A."/>
        </authorList>
    </citation>
    <scope>NUCLEOTIDE SEQUENCE [LARGE SCALE GENOMIC DNA]</scope>
    <source>
        <strain evidence="1 2">JCM 13495</strain>
    </source>
</reference>
<dbReference type="AlphaFoldDB" id="A0A087EKH8"/>
<organism evidence="1 2">
    <name type="scientific">Bifidobacterium tsurumiense</name>
    <dbReference type="NCBI Taxonomy" id="356829"/>
    <lineage>
        <taxon>Bacteria</taxon>
        <taxon>Bacillati</taxon>
        <taxon>Actinomycetota</taxon>
        <taxon>Actinomycetes</taxon>
        <taxon>Bifidobacteriales</taxon>
        <taxon>Bifidobacteriaceae</taxon>
        <taxon>Bifidobacterium</taxon>
    </lineage>
</organism>
<protein>
    <submittedName>
        <fullName evidence="1">Uncharacterized protein</fullName>
    </submittedName>
</protein>
<comment type="caution">
    <text evidence="1">The sequence shown here is derived from an EMBL/GenBank/DDBJ whole genome shotgun (WGS) entry which is preliminary data.</text>
</comment>
<proteinExistence type="predicted"/>
<accession>A0A087EKH8</accession>